<proteinExistence type="predicted"/>
<gene>
    <name evidence="1" type="ORF">WICPIJ_009563</name>
</gene>
<accession>A0A9P8PN07</accession>
<evidence type="ECO:0000313" key="2">
    <source>
        <dbReference type="Proteomes" id="UP000774326"/>
    </source>
</evidence>
<organism evidence="1 2">
    <name type="scientific">Wickerhamomyces pijperi</name>
    <name type="common">Yeast</name>
    <name type="synonym">Pichia pijperi</name>
    <dbReference type="NCBI Taxonomy" id="599730"/>
    <lineage>
        <taxon>Eukaryota</taxon>
        <taxon>Fungi</taxon>
        <taxon>Dikarya</taxon>
        <taxon>Ascomycota</taxon>
        <taxon>Saccharomycotina</taxon>
        <taxon>Saccharomycetes</taxon>
        <taxon>Phaffomycetales</taxon>
        <taxon>Wickerhamomycetaceae</taxon>
        <taxon>Wickerhamomyces</taxon>
    </lineage>
</organism>
<comment type="caution">
    <text evidence="1">The sequence shown here is derived from an EMBL/GenBank/DDBJ whole genome shotgun (WGS) entry which is preliminary data.</text>
</comment>
<sequence>MNSILGNLPNDVWLDIFKLLPFPTVQTYLNISIIKPQLFHLVVHHHNDNQLKYFSPVLVNSSLNRYHVKARGKKVKEFVTVHEFTYKEYWEEFGSEFIRNGGLKRVDCFVDDLDNYANPSDILKLFMEDSTNSDQTDAKADEVEVLVFHSSSTLTGLKTVTDKLIPLFPNTYTFRNLRTLDYSLGQSDVSDPKNIEYVSNLQDLRDLYPSLEVLQISSYISVSITSISLASVRVLSLEIHCLKEFRDVSLPNLELLKLYQKFYVALSNNPELATKEGRKAATDLNLERLLSLSDTEIDQRSVDFPKLKHFEAQITDVHFLVKYPFIIRFLQMFINSPNLQSINLPVKIAKGYYSWRTQDQNLVISLLSNFKLALTTLMESMQENRNITEFSNKSRFDNWSSDHLFSDASFVGSLHLFKRLKKLALSNVTLSETVRLDIPSLKELDLTYSLESNFLIVTSESLKKLTISIKSTKNKLIDLSKKTDLTETFPKISSAAPNVSSLALNFLYVTDLLDQKIDRHVYQNTPFKKHHSELLNFKFDQPTFTNVKSLRVTGSIFEIHRLVSWVGQVDLPKLETFQLTSSMVSILNQSLLRTMKNEMNSSQTVTLNTPLIREISVMLSRPKFTKRSNLESDASVLQNPLFNFSILNPVNDKVTYKLNSDLGTVEDSKGLLEASWLD</sequence>
<keyword evidence="2" id="KW-1185">Reference proteome</keyword>
<evidence type="ECO:0000313" key="1">
    <source>
        <dbReference type="EMBL" id="KAH3674394.1"/>
    </source>
</evidence>
<evidence type="ECO:0008006" key="3">
    <source>
        <dbReference type="Google" id="ProtNLM"/>
    </source>
</evidence>
<dbReference type="AlphaFoldDB" id="A0A9P8PN07"/>
<protein>
    <recommendedName>
        <fullName evidence="3">F-box domain-containing protein</fullName>
    </recommendedName>
</protein>
<dbReference type="Proteomes" id="UP000774326">
    <property type="component" value="Unassembled WGS sequence"/>
</dbReference>
<name>A0A9P8PN07_WICPI</name>
<dbReference type="EMBL" id="JAEUBG010005506">
    <property type="protein sequence ID" value="KAH3674394.1"/>
    <property type="molecule type" value="Genomic_DNA"/>
</dbReference>
<reference evidence="1" key="2">
    <citation type="submission" date="2021-01" db="EMBL/GenBank/DDBJ databases">
        <authorList>
            <person name="Schikora-Tamarit M.A."/>
        </authorList>
    </citation>
    <scope>NUCLEOTIDE SEQUENCE</scope>
    <source>
        <strain evidence="1">CBS2887</strain>
    </source>
</reference>
<reference evidence="1" key="1">
    <citation type="journal article" date="2021" name="Open Biol.">
        <title>Shared evolutionary footprints suggest mitochondrial oxidative damage underlies multiple complex I losses in fungi.</title>
        <authorList>
            <person name="Schikora-Tamarit M.A."/>
            <person name="Marcet-Houben M."/>
            <person name="Nosek J."/>
            <person name="Gabaldon T."/>
        </authorList>
    </citation>
    <scope>NUCLEOTIDE SEQUENCE</scope>
    <source>
        <strain evidence="1">CBS2887</strain>
    </source>
</reference>